<dbReference type="AlphaFoldDB" id="A0A0W0VJH6"/>
<dbReference type="Proteomes" id="UP000054869">
    <property type="component" value="Unassembled WGS sequence"/>
</dbReference>
<comment type="caution">
    <text evidence="1">The sequence shown here is derived from an EMBL/GenBank/DDBJ whole genome shotgun (WGS) entry which is preliminary data.</text>
</comment>
<dbReference type="EMBL" id="LNYI01000042">
    <property type="protein sequence ID" value="KTD20272.1"/>
    <property type="molecule type" value="Genomic_DNA"/>
</dbReference>
<organism evidence="1 2">
    <name type="scientific">Legionella lansingensis</name>
    <dbReference type="NCBI Taxonomy" id="45067"/>
    <lineage>
        <taxon>Bacteria</taxon>
        <taxon>Pseudomonadati</taxon>
        <taxon>Pseudomonadota</taxon>
        <taxon>Gammaproteobacteria</taxon>
        <taxon>Legionellales</taxon>
        <taxon>Legionellaceae</taxon>
        <taxon>Legionella</taxon>
    </lineage>
</organism>
<accession>A0A0W0VJH6</accession>
<dbReference type="Pfam" id="PF18405">
    <property type="entry name" value="SLC25_like"/>
    <property type="match status" value="1"/>
</dbReference>
<dbReference type="OrthoDB" id="5637673at2"/>
<reference evidence="1 2" key="1">
    <citation type="submission" date="2015-11" db="EMBL/GenBank/DDBJ databases">
        <title>Genomic analysis of 38 Legionella species identifies large and diverse effector repertoires.</title>
        <authorList>
            <person name="Burstein D."/>
            <person name="Amaro F."/>
            <person name="Zusman T."/>
            <person name="Lifshitz Z."/>
            <person name="Cohen O."/>
            <person name="Gilbert J.A."/>
            <person name="Pupko T."/>
            <person name="Shuman H.A."/>
            <person name="Segal G."/>
        </authorList>
    </citation>
    <scope>NUCLEOTIDE SEQUENCE [LARGE SCALE GENOMIC DNA]</scope>
    <source>
        <strain evidence="1 2">ATCC 49751</strain>
    </source>
</reference>
<name>A0A0W0VJH6_9GAMM</name>
<evidence type="ECO:0000313" key="1">
    <source>
        <dbReference type="EMBL" id="KTD20272.1"/>
    </source>
</evidence>
<evidence type="ECO:0000313" key="2">
    <source>
        <dbReference type="Proteomes" id="UP000054869"/>
    </source>
</evidence>
<dbReference type="RefSeq" id="WP_028373700.1">
    <property type="nucleotide sequence ID" value="NZ_CAAAJD010000023.1"/>
</dbReference>
<sequence length="328" mass="36435">MRQKTENSGEQFPKTPYSFMTPYTFANLAVKTGTISFSVSLLTQPFNFVLNRIQSGTPSAVSGGLFRGMYRGFLPYAIAGQKRGAVAVTAKQTNRVQEELVEEEGIDMVLLQRQRFMKAVMGTVAFSQFDLLVSNGLGGKSRLENLGIITKSNFKWSFTNWWKLTTVNWGSRSSAGFVNFAAIGVVGDYCSSLYKFNDELYNKMLGGATAGVLATLFTTIPNSYADRKLLASKVENGRLLTVTPYTMFKQMKSHVNTIGVFEAVKTFIKFNYLKEVAVRSPQTALTFGIIFGIDHMMGDEPLRRVWPGRGRVQEVSSEEPSNTTPKSM</sequence>
<dbReference type="PATRIC" id="fig|45067.4.peg.2013"/>
<keyword evidence="2" id="KW-1185">Reference proteome</keyword>
<proteinExistence type="predicted"/>
<dbReference type="STRING" id="45067.Llan_1923"/>
<gene>
    <name evidence="1" type="ORF">Llan_1923</name>
</gene>
<protein>
    <submittedName>
        <fullName evidence="1">Periplasmic ligand-binding sensor domain protein</fullName>
    </submittedName>
</protein>
<dbReference type="eggNOG" id="ENOG5031DNH">
    <property type="taxonomic scope" value="Bacteria"/>
</dbReference>
<dbReference type="InterPro" id="IPR041000">
    <property type="entry name" value="Serine_protease"/>
</dbReference>